<feature type="domain" description="AB hydrolase-1" evidence="1">
    <location>
        <begin position="25"/>
        <end position="258"/>
    </location>
</feature>
<accession>A0A261TUU9</accession>
<dbReference type="InterPro" id="IPR050266">
    <property type="entry name" value="AB_hydrolase_sf"/>
</dbReference>
<dbReference type="InterPro" id="IPR029058">
    <property type="entry name" value="AB_hydrolase_fold"/>
</dbReference>
<dbReference type="GO" id="GO:0016787">
    <property type="term" value="F:hydrolase activity"/>
    <property type="evidence" value="ECO:0007669"/>
    <property type="project" value="UniProtKB-KW"/>
</dbReference>
<dbReference type="PANTHER" id="PTHR43798">
    <property type="entry name" value="MONOACYLGLYCEROL LIPASE"/>
    <property type="match status" value="1"/>
</dbReference>
<dbReference type="Gene3D" id="3.40.50.1820">
    <property type="entry name" value="alpha/beta hydrolase"/>
    <property type="match status" value="1"/>
</dbReference>
<sequence length="271" mass="29483">MHSHEFVTSGQAELSTYIVGQGRPVVFLHASVSDHRMWSDQLDSVGENGMAVAYDRRGYGETRSETESYSLVADLMAVLEHVSGDQPAILVGCSQGGKIAIDAALQHPSRIAGLVLIAPSISGSKEPVYTPEIHHLMSLQRNAEKAGDFDLAHAIKARLWLDGPLATEGRVQGQARELFLEMNRAAEQAAAVGENLDVASAFDRLAEIHAPTLVMWGDLDFPHIQERSRWIAQTIPNGKACEIAGAAHLPSLEQPRTVTAQLVTFLKDTFR</sequence>
<keyword evidence="3" id="KW-1185">Reference proteome</keyword>
<protein>
    <submittedName>
        <fullName evidence="2">Alpha/beta hydrolase</fullName>
    </submittedName>
</protein>
<dbReference type="Pfam" id="PF12697">
    <property type="entry name" value="Abhydrolase_6"/>
    <property type="match status" value="1"/>
</dbReference>
<dbReference type="AlphaFoldDB" id="A0A261TUU9"/>
<evidence type="ECO:0000313" key="3">
    <source>
        <dbReference type="Proteomes" id="UP000216885"/>
    </source>
</evidence>
<dbReference type="PRINTS" id="PR00111">
    <property type="entry name" value="ABHYDROLASE"/>
</dbReference>
<keyword evidence="2" id="KW-0378">Hydrolase</keyword>
<gene>
    <name evidence="2" type="ORF">CAL20_19915</name>
</gene>
<comment type="caution">
    <text evidence="2">The sequence shown here is derived from an EMBL/GenBank/DDBJ whole genome shotgun (WGS) entry which is preliminary data.</text>
</comment>
<proteinExistence type="predicted"/>
<evidence type="ECO:0000259" key="1">
    <source>
        <dbReference type="Pfam" id="PF12697"/>
    </source>
</evidence>
<dbReference type="PRINTS" id="PR00412">
    <property type="entry name" value="EPOXHYDRLASE"/>
</dbReference>
<dbReference type="Proteomes" id="UP000216885">
    <property type="component" value="Unassembled WGS sequence"/>
</dbReference>
<organism evidence="2 3">
    <name type="scientific">Bordetella genomosp. 4</name>
    <dbReference type="NCBI Taxonomy" id="463044"/>
    <lineage>
        <taxon>Bacteria</taxon>
        <taxon>Pseudomonadati</taxon>
        <taxon>Pseudomonadota</taxon>
        <taxon>Betaproteobacteria</taxon>
        <taxon>Burkholderiales</taxon>
        <taxon>Alcaligenaceae</taxon>
        <taxon>Bordetella</taxon>
    </lineage>
</organism>
<evidence type="ECO:0000313" key="2">
    <source>
        <dbReference type="EMBL" id="OZI52932.1"/>
    </source>
</evidence>
<name>A0A261TUU9_9BORD</name>
<dbReference type="InterPro" id="IPR000639">
    <property type="entry name" value="Epox_hydrolase-like"/>
</dbReference>
<dbReference type="RefSeq" id="WP_094838766.1">
    <property type="nucleotide sequence ID" value="NZ_NEVQ01000020.1"/>
</dbReference>
<reference evidence="2 3" key="1">
    <citation type="submission" date="2017-05" db="EMBL/GenBank/DDBJ databases">
        <title>Complete and WGS of Bordetella genogroups.</title>
        <authorList>
            <person name="Spilker T."/>
            <person name="LiPuma J."/>
        </authorList>
    </citation>
    <scope>NUCLEOTIDE SEQUENCE [LARGE SCALE GENOMIC DNA]</scope>
    <source>
        <strain evidence="2 3">AU9919</strain>
    </source>
</reference>
<dbReference type="SUPFAM" id="SSF53474">
    <property type="entry name" value="alpha/beta-Hydrolases"/>
    <property type="match status" value="1"/>
</dbReference>
<dbReference type="InterPro" id="IPR000073">
    <property type="entry name" value="AB_hydrolase_1"/>
</dbReference>
<dbReference type="EMBL" id="NEVQ01000020">
    <property type="protein sequence ID" value="OZI52932.1"/>
    <property type="molecule type" value="Genomic_DNA"/>
</dbReference>